<name>A0AAU9WZ68_9CNID</name>
<organism evidence="3 4">
    <name type="scientific">Pocillopora meandrina</name>
    <dbReference type="NCBI Taxonomy" id="46732"/>
    <lineage>
        <taxon>Eukaryota</taxon>
        <taxon>Metazoa</taxon>
        <taxon>Cnidaria</taxon>
        <taxon>Anthozoa</taxon>
        <taxon>Hexacorallia</taxon>
        <taxon>Scleractinia</taxon>
        <taxon>Astrocoeniina</taxon>
        <taxon>Pocilloporidae</taxon>
        <taxon>Pocillopora</taxon>
    </lineage>
</organism>
<dbReference type="EMBL" id="CALNXJ010000025">
    <property type="protein sequence ID" value="CAH3130804.1"/>
    <property type="molecule type" value="Genomic_DNA"/>
</dbReference>
<dbReference type="Proteomes" id="UP001159428">
    <property type="component" value="Unassembled WGS sequence"/>
</dbReference>
<proteinExistence type="predicted"/>
<gene>
    <name evidence="3" type="ORF">PMEA_00014340</name>
</gene>
<evidence type="ECO:0000313" key="3">
    <source>
        <dbReference type="EMBL" id="CAH3130804.1"/>
    </source>
</evidence>
<evidence type="ECO:0000256" key="1">
    <source>
        <dbReference type="SAM" id="MobiDB-lite"/>
    </source>
</evidence>
<dbReference type="AlphaFoldDB" id="A0AAU9WZ68"/>
<reference evidence="3 4" key="1">
    <citation type="submission" date="2022-05" db="EMBL/GenBank/DDBJ databases">
        <authorList>
            <consortium name="Genoscope - CEA"/>
            <person name="William W."/>
        </authorList>
    </citation>
    <scope>NUCLEOTIDE SEQUENCE [LARGE SCALE GENOMIC DNA]</scope>
</reference>
<keyword evidence="2" id="KW-1133">Transmembrane helix</keyword>
<sequence length="307" mass="35944">MTCSKYNVYKRKAPGLITQAMMMMKNTWSFTVTKLALAWEKSSDGIGTMAGLMWRGLKGLLGLVGKIWNGLLGLVDQVCEIWSGLTGLVDWIVSWITRLAKGMYSGSFWLAESIWNNVVYLPHLIWNGTVGMAEWVKEKITWLAEISQKIALWSAGKTWSGSRWLAEWTWMEAKWSAEWTWKVIERNCKPIEPVLEYLLETIEVVTEFYNEYVHEHVIKIQSHIVFSTWREAGYTISTVLVLNCVVVTVYMLISWPVKSIWRRWQAYKEWKAAEEASWRLPPRRQPQPNERVWENPKKKKLHRNKNE</sequence>
<accession>A0AAU9WZ68</accession>
<keyword evidence="2" id="KW-0472">Membrane</keyword>
<comment type="caution">
    <text evidence="3">The sequence shown here is derived from an EMBL/GenBank/DDBJ whole genome shotgun (WGS) entry which is preliminary data.</text>
</comment>
<evidence type="ECO:0000313" key="4">
    <source>
        <dbReference type="Proteomes" id="UP001159428"/>
    </source>
</evidence>
<protein>
    <submittedName>
        <fullName evidence="3">Uncharacterized protein</fullName>
    </submittedName>
</protein>
<feature type="region of interest" description="Disordered" evidence="1">
    <location>
        <begin position="281"/>
        <end position="307"/>
    </location>
</feature>
<evidence type="ECO:0000256" key="2">
    <source>
        <dbReference type="SAM" id="Phobius"/>
    </source>
</evidence>
<keyword evidence="4" id="KW-1185">Reference proteome</keyword>
<keyword evidence="2" id="KW-0812">Transmembrane</keyword>
<feature type="compositionally biased region" description="Basic residues" evidence="1">
    <location>
        <begin position="297"/>
        <end position="307"/>
    </location>
</feature>
<feature type="transmembrane region" description="Helical" evidence="2">
    <location>
        <begin position="232"/>
        <end position="253"/>
    </location>
</feature>